<feature type="region of interest" description="Disordered" evidence="1">
    <location>
        <begin position="118"/>
        <end position="137"/>
    </location>
</feature>
<reference evidence="3 5" key="1">
    <citation type="submission" date="2018-03" db="EMBL/GenBank/DDBJ databases">
        <title>Genomic Encyclopedia of Archaeal and Bacterial Type Strains, Phase II (KMG-II): from individual species to whole genera.</title>
        <authorList>
            <person name="Goeker M."/>
        </authorList>
    </citation>
    <scope>NUCLEOTIDE SEQUENCE [LARGE SCALE GENOMIC DNA]</scope>
    <source>
        <strain evidence="3 5">DSM 25328</strain>
    </source>
</reference>
<organism evidence="3 5">
    <name type="scientific">Tritonibacter scottomollicae</name>
    <name type="common">Epibacterium scottomollicae</name>
    <dbReference type="NCBI Taxonomy" id="483013"/>
    <lineage>
        <taxon>Bacteria</taxon>
        <taxon>Pseudomonadati</taxon>
        <taxon>Pseudomonadota</taxon>
        <taxon>Alphaproteobacteria</taxon>
        <taxon>Rhodobacterales</taxon>
        <taxon>Paracoccaceae</taxon>
        <taxon>Tritonibacter</taxon>
    </lineage>
</organism>
<feature type="compositionally biased region" description="Basic and acidic residues" evidence="1">
    <location>
        <begin position="118"/>
        <end position="131"/>
    </location>
</feature>
<evidence type="ECO:0008006" key="7">
    <source>
        <dbReference type="Google" id="ProtNLM"/>
    </source>
</evidence>
<evidence type="ECO:0000313" key="4">
    <source>
        <dbReference type="EMBL" id="WOI34652.1"/>
    </source>
</evidence>
<dbReference type="EMBL" id="CP136704">
    <property type="protein sequence ID" value="WOI34652.1"/>
    <property type="molecule type" value="Genomic_DNA"/>
</dbReference>
<feature type="chain" id="PRO_5015693363" description="AAA+ family ATPase" evidence="2">
    <location>
        <begin position="31"/>
        <end position="137"/>
    </location>
</feature>
<keyword evidence="6" id="KW-1185">Reference proteome</keyword>
<dbReference type="RefSeq" id="WP_106162828.1">
    <property type="nucleotide sequence ID" value="NZ_CP136704.1"/>
</dbReference>
<reference evidence="4 6" key="2">
    <citation type="submission" date="2023-10" db="EMBL/GenBank/DDBJ databases">
        <title>Eight complete genome sequences of bacteria isolated from laboratory stock of Giant Kelp gametophytes.</title>
        <authorList>
            <person name="Tolentino B."/>
            <person name="Nuzhdin S."/>
        </authorList>
    </citation>
    <scope>NUCLEOTIDE SEQUENCE [LARGE SCALE GENOMIC DNA]</scope>
    <source>
        <strain evidence="4 6">LC.270.F.C4</strain>
    </source>
</reference>
<dbReference type="AlphaFoldDB" id="A0A2T1AJL0"/>
<name>A0A2T1AJL0_TRISK</name>
<evidence type="ECO:0000256" key="2">
    <source>
        <dbReference type="SAM" id="SignalP"/>
    </source>
</evidence>
<evidence type="ECO:0000313" key="6">
    <source>
        <dbReference type="Proteomes" id="UP001302666"/>
    </source>
</evidence>
<protein>
    <recommendedName>
        <fullName evidence="7">AAA+ family ATPase</fullName>
    </recommendedName>
</protein>
<feature type="signal peptide" evidence="2">
    <location>
        <begin position="1"/>
        <end position="30"/>
    </location>
</feature>
<accession>A0A2T1AJL0</accession>
<evidence type="ECO:0000313" key="3">
    <source>
        <dbReference type="EMBL" id="PRZ48789.1"/>
    </source>
</evidence>
<dbReference type="Proteomes" id="UP001302666">
    <property type="component" value="Chromosome"/>
</dbReference>
<keyword evidence="2" id="KW-0732">Signal</keyword>
<evidence type="ECO:0000256" key="1">
    <source>
        <dbReference type="SAM" id="MobiDB-lite"/>
    </source>
</evidence>
<evidence type="ECO:0000313" key="5">
    <source>
        <dbReference type="Proteomes" id="UP000237718"/>
    </source>
</evidence>
<dbReference type="EMBL" id="PVUF01000003">
    <property type="protein sequence ID" value="PRZ48789.1"/>
    <property type="molecule type" value="Genomic_DNA"/>
</dbReference>
<proteinExistence type="predicted"/>
<sequence length="137" mass="15119">MTHALSFSSLRRLPRVLGLALMLPALPVLAQDQTTPDSDGAPSLMERGAELFFEGLRREMEPTLEEAARLFAEIGPSMRSFLTEMGPALAEIADQVEDWSVYEMPEILPNGDIIIRRKEPLPEGEAPKADEDGSIEL</sequence>
<gene>
    <name evidence="3" type="ORF">CLV89_103100</name>
    <name evidence="4" type="ORF">R1T40_07970</name>
</gene>
<dbReference type="OrthoDB" id="7308154at2"/>
<dbReference type="Proteomes" id="UP000237718">
    <property type="component" value="Unassembled WGS sequence"/>
</dbReference>